<dbReference type="SUPFAM" id="SSF53335">
    <property type="entry name" value="S-adenosyl-L-methionine-dependent methyltransferases"/>
    <property type="match status" value="1"/>
</dbReference>
<evidence type="ECO:0000313" key="4">
    <source>
        <dbReference type="Proteomes" id="UP000625711"/>
    </source>
</evidence>
<comment type="function">
    <text evidence="1">S-adenosyl-L-methionine-dependent methyltransferase that mediates RNA cap1 2'-O-ribose methylation to the 5'-cap structure of RNAs. Methylates the ribose of the first nucleotide of a m(7)GpppG-capped mRNA to produce m(7)GpppNmp (cap1).</text>
</comment>
<comment type="catalytic activity">
    <reaction evidence="1">
        <text>a 5'-end (N(7)-methyl 5'-triphosphoguanosine)-ribonucleoside in mRNA + S-adenosyl-L-methionine = a 5'-end (N(7)-methyl 5'-triphosphoguanosine)-(2'-O-methyl-ribonucleoside) in mRNA + S-adenosyl-L-homocysteine + H(+)</text>
        <dbReference type="Rhea" id="RHEA:67020"/>
        <dbReference type="Rhea" id="RHEA-COMP:17167"/>
        <dbReference type="Rhea" id="RHEA-COMP:17168"/>
        <dbReference type="ChEBI" id="CHEBI:15378"/>
        <dbReference type="ChEBI" id="CHEBI:57856"/>
        <dbReference type="ChEBI" id="CHEBI:59789"/>
        <dbReference type="ChEBI" id="CHEBI:156461"/>
        <dbReference type="ChEBI" id="CHEBI:167609"/>
        <dbReference type="EC" id="2.1.1.57"/>
    </reaction>
</comment>
<dbReference type="AlphaFoldDB" id="A0A834IAS7"/>
<name>A0A834IAS7_RHYFE</name>
<keyword evidence="1" id="KW-0808">Transferase</keyword>
<dbReference type="GO" id="GO:0016556">
    <property type="term" value="P:mRNA modification"/>
    <property type="evidence" value="ECO:0007669"/>
    <property type="project" value="UniProtKB-UniRule"/>
</dbReference>
<reference evidence="3" key="1">
    <citation type="submission" date="2020-08" db="EMBL/GenBank/DDBJ databases">
        <title>Genome sequencing and assembly of the red palm weevil Rhynchophorus ferrugineus.</title>
        <authorList>
            <person name="Dias G.B."/>
            <person name="Bergman C.M."/>
            <person name="Manee M."/>
        </authorList>
    </citation>
    <scope>NUCLEOTIDE SEQUENCE</scope>
    <source>
        <strain evidence="3">AA-2017</strain>
        <tissue evidence="3">Whole larva</tissue>
    </source>
</reference>
<accession>A0A834IAS7</accession>
<dbReference type="Pfam" id="PF01728">
    <property type="entry name" value="FtsJ"/>
    <property type="match status" value="1"/>
</dbReference>
<dbReference type="GO" id="GO:0004483">
    <property type="term" value="F:methyltransferase cap1 activity"/>
    <property type="evidence" value="ECO:0007669"/>
    <property type="project" value="UniProtKB-UniRule"/>
</dbReference>
<dbReference type="InterPro" id="IPR050851">
    <property type="entry name" value="mRNA_Cap_2O-Ribose_MeTrfase"/>
</dbReference>
<gene>
    <name evidence="3" type="ORF">GWI33_012912</name>
</gene>
<proteinExistence type="predicted"/>
<dbReference type="PANTHER" id="PTHR16121:SF0">
    <property type="entry name" value="CAP-SPECIFIC MRNA (NUCLEOSIDE-2'-O-)-METHYLTRANSFERASE 1"/>
    <property type="match status" value="1"/>
</dbReference>
<comment type="caution">
    <text evidence="3">The sequence shown here is derived from an EMBL/GenBank/DDBJ whole genome shotgun (WGS) entry which is preliminary data.</text>
</comment>
<evidence type="ECO:0000259" key="2">
    <source>
        <dbReference type="PROSITE" id="PS51613"/>
    </source>
</evidence>
<keyword evidence="1" id="KW-0489">Methyltransferase</keyword>
<evidence type="ECO:0000256" key="1">
    <source>
        <dbReference type="RuleBase" id="RU368012"/>
    </source>
</evidence>
<feature type="domain" description="RrmJ-type SAM-dependent 2'-O-MTase" evidence="2">
    <location>
        <begin position="97"/>
        <end position="308"/>
    </location>
</feature>
<keyword evidence="1" id="KW-0539">Nucleus</keyword>
<dbReference type="OrthoDB" id="10251234at2759"/>
<keyword evidence="4" id="KW-1185">Reference proteome</keyword>
<dbReference type="GO" id="GO:0005634">
    <property type="term" value="C:nucleus"/>
    <property type="evidence" value="ECO:0007669"/>
    <property type="project" value="UniProtKB-SubCell"/>
</dbReference>
<dbReference type="InterPro" id="IPR002877">
    <property type="entry name" value="RNA_MeTrfase_FtsJ_dom"/>
</dbReference>
<dbReference type="Gene3D" id="3.40.50.12760">
    <property type="match status" value="1"/>
</dbReference>
<keyword evidence="1" id="KW-0506">mRNA capping</keyword>
<dbReference type="Proteomes" id="UP000625711">
    <property type="component" value="Unassembled WGS sequence"/>
</dbReference>
<dbReference type="PROSITE" id="PS51613">
    <property type="entry name" value="SAM_MT_RRMJ"/>
    <property type="match status" value="1"/>
</dbReference>
<comment type="subcellular location">
    <subcellularLocation>
        <location evidence="1">Nucleus</location>
    </subcellularLocation>
</comment>
<evidence type="ECO:0000313" key="3">
    <source>
        <dbReference type="EMBL" id="KAF7274435.1"/>
    </source>
</evidence>
<organism evidence="3 4">
    <name type="scientific">Rhynchophorus ferrugineus</name>
    <name type="common">Red palm weevil</name>
    <name type="synonym">Curculio ferrugineus</name>
    <dbReference type="NCBI Taxonomy" id="354439"/>
    <lineage>
        <taxon>Eukaryota</taxon>
        <taxon>Metazoa</taxon>
        <taxon>Ecdysozoa</taxon>
        <taxon>Arthropoda</taxon>
        <taxon>Hexapoda</taxon>
        <taxon>Insecta</taxon>
        <taxon>Pterygota</taxon>
        <taxon>Neoptera</taxon>
        <taxon>Endopterygota</taxon>
        <taxon>Coleoptera</taxon>
        <taxon>Polyphaga</taxon>
        <taxon>Cucujiformia</taxon>
        <taxon>Curculionidae</taxon>
        <taxon>Dryophthorinae</taxon>
        <taxon>Rhynchophorus</taxon>
    </lineage>
</organism>
<keyword evidence="1" id="KW-0507">mRNA processing</keyword>
<keyword evidence="1" id="KW-0949">S-adenosyl-L-methionine</keyword>
<dbReference type="GO" id="GO:0006370">
    <property type="term" value="P:7-methylguanosine mRNA capping"/>
    <property type="evidence" value="ECO:0007669"/>
    <property type="project" value="UniProtKB-UniRule"/>
</dbReference>
<sequence length="508" mass="59137">MANSSESYPNDREQPYNEYKKRIYEKVNWLPNSNSVTFSLDKCGYVEGPKTTTVDHTEFCNSTLFHQLIEKKISTDPSIWREAELKLIPFETVKSFMFINKEATKLANIDAATDFMLTNMEKQGNFDLPIYFADVCAGLGAFSEYLSWKRGWDYKGFGLTLKGPNDFTLEKSKCTNFATFQKLYGKNEDGDVRNPENIRDFIDKVRNETDHVGVHLMLSDGSHTENDHSSNISKEIMLKNLYLCQCCLALEVLRPHGTFVTKLFDVFTPFSAGLLYLMHLCFERVSILKPVTSRTSNSERYFICNDLRSDGRTEDIRRYLATIAEKLWNYRDSPENDILEIVPLDVIMKDTTFYEYLYDTNVRIAQEQFGALSKIVEYCKIKTASTTEVTDTNCINNTARELNKPWTEFNKEYLTSEQKKHLKGKCLYYFGIPFSFQPERYCSLSVSLKAYEKEMEDKMLQFNLDRMPSTLSTFKDNYFYCFLASNENECPGNFYFGKFIWLLKNSLY</sequence>
<dbReference type="PANTHER" id="PTHR16121">
    <property type="entry name" value="CAP-SPECIFIC MRNA (NUCLEOSIDE-2'-O-)-METHYLTRANSFERASE 1-RELATED"/>
    <property type="match status" value="1"/>
</dbReference>
<protein>
    <recommendedName>
        <fullName evidence="1">Cap-specific mRNA (nucleoside-2'-O-)-methyltransferase 1</fullName>
        <ecNumber evidence="1">2.1.1.57</ecNumber>
    </recommendedName>
    <alternativeName>
        <fullName evidence="1">Cap1 2'O-ribose methyltransferase 1</fullName>
    </alternativeName>
</protein>
<dbReference type="InterPro" id="IPR029063">
    <property type="entry name" value="SAM-dependent_MTases_sf"/>
</dbReference>
<dbReference type="GO" id="GO:0003676">
    <property type="term" value="F:nucleic acid binding"/>
    <property type="evidence" value="ECO:0007669"/>
    <property type="project" value="UniProtKB-UniRule"/>
</dbReference>
<dbReference type="EC" id="2.1.1.57" evidence="1"/>
<dbReference type="GO" id="GO:0032259">
    <property type="term" value="P:methylation"/>
    <property type="evidence" value="ECO:0007669"/>
    <property type="project" value="UniProtKB-KW"/>
</dbReference>
<dbReference type="GO" id="GO:0005737">
    <property type="term" value="C:cytoplasm"/>
    <property type="evidence" value="ECO:0007669"/>
    <property type="project" value="TreeGrafter"/>
</dbReference>
<dbReference type="EMBL" id="JAACXV010012823">
    <property type="protein sequence ID" value="KAF7274435.1"/>
    <property type="molecule type" value="Genomic_DNA"/>
</dbReference>
<dbReference type="InterPro" id="IPR025816">
    <property type="entry name" value="RrmJ-type_MeTrfase"/>
</dbReference>